<feature type="compositionally biased region" description="Low complexity" evidence="1">
    <location>
        <begin position="12"/>
        <end position="40"/>
    </location>
</feature>
<feature type="region of interest" description="Disordered" evidence="1">
    <location>
        <begin position="1"/>
        <end position="40"/>
    </location>
</feature>
<evidence type="ECO:0000256" key="1">
    <source>
        <dbReference type="SAM" id="MobiDB-lite"/>
    </source>
</evidence>
<name>A0A941EWQ6_9ACTN</name>
<reference evidence="2" key="1">
    <citation type="submission" date="2021-04" db="EMBL/GenBank/DDBJ databases">
        <title>Genome based classification of Actinospica acidithermotolerans sp. nov., an actinobacterium isolated from an Indonesian hot spring.</title>
        <authorList>
            <person name="Kusuma A.B."/>
            <person name="Putra K.E."/>
            <person name="Nafisah S."/>
            <person name="Loh J."/>
            <person name="Nouioui I."/>
            <person name="Goodfellow M."/>
        </authorList>
    </citation>
    <scope>NUCLEOTIDE SEQUENCE</scope>
    <source>
        <strain evidence="2">CSCA 57</strain>
    </source>
</reference>
<evidence type="ECO:0000313" key="2">
    <source>
        <dbReference type="EMBL" id="MBR7837742.1"/>
    </source>
</evidence>
<sequence length="158" mass="15387">ETGGGGTGGGTPVTSTSATSGTSASASPSGSASPSASASPSGGGGSLLISLLTLADLTCDYTEVSATIDVTSNGLTAGTLTYSWYYVDVTGAQHTIGTPGTETIPAGILTIQSFTESESFGQYLDEDGWGIAISTSPAAVKVTLSAPDPISPSGCLPK</sequence>
<dbReference type="Proteomes" id="UP000675781">
    <property type="component" value="Unassembled WGS sequence"/>
</dbReference>
<dbReference type="EMBL" id="JAGSOG010000226">
    <property type="protein sequence ID" value="MBR7837742.1"/>
    <property type="molecule type" value="Genomic_DNA"/>
</dbReference>
<keyword evidence="3" id="KW-1185">Reference proteome</keyword>
<dbReference type="AlphaFoldDB" id="A0A941EWQ6"/>
<feature type="non-terminal residue" evidence="2">
    <location>
        <position position="1"/>
    </location>
</feature>
<organism evidence="2 3">
    <name type="scientific">Actinospica durhamensis</name>
    <dbReference type="NCBI Taxonomy" id="1508375"/>
    <lineage>
        <taxon>Bacteria</taxon>
        <taxon>Bacillati</taxon>
        <taxon>Actinomycetota</taxon>
        <taxon>Actinomycetes</taxon>
        <taxon>Catenulisporales</taxon>
        <taxon>Actinospicaceae</taxon>
        <taxon>Actinospica</taxon>
    </lineage>
</organism>
<comment type="caution">
    <text evidence="2">The sequence shown here is derived from an EMBL/GenBank/DDBJ whole genome shotgun (WGS) entry which is preliminary data.</text>
</comment>
<gene>
    <name evidence="2" type="ORF">KDL01_30980</name>
</gene>
<evidence type="ECO:0000313" key="3">
    <source>
        <dbReference type="Proteomes" id="UP000675781"/>
    </source>
</evidence>
<proteinExistence type="predicted"/>
<accession>A0A941EWQ6</accession>
<protein>
    <submittedName>
        <fullName evidence="2">Uncharacterized protein</fullName>
    </submittedName>
</protein>
<feature type="compositionally biased region" description="Gly residues" evidence="1">
    <location>
        <begin position="1"/>
        <end position="11"/>
    </location>
</feature>